<comment type="caution">
    <text evidence="2">The sequence shown here is derived from an EMBL/GenBank/DDBJ whole genome shotgun (WGS) entry which is preliminary data.</text>
</comment>
<dbReference type="InterPro" id="IPR004658">
    <property type="entry name" value="OMP_Slp"/>
</dbReference>
<dbReference type="AlphaFoldDB" id="A0A832A4L3"/>
<gene>
    <name evidence="2" type="ORF">ENS06_04835</name>
</gene>
<dbReference type="PIRSF" id="PIRSF004982">
    <property type="entry name" value="SlP"/>
    <property type="match status" value="1"/>
</dbReference>
<evidence type="ECO:0000256" key="1">
    <source>
        <dbReference type="SAM" id="SignalP"/>
    </source>
</evidence>
<dbReference type="GO" id="GO:0019867">
    <property type="term" value="C:outer membrane"/>
    <property type="evidence" value="ECO:0007669"/>
    <property type="project" value="InterPro"/>
</dbReference>
<dbReference type="Pfam" id="PF03843">
    <property type="entry name" value="Slp"/>
    <property type="match status" value="1"/>
</dbReference>
<feature type="chain" id="PRO_5032702941" description="Outer membrane lipoprotein" evidence="1">
    <location>
        <begin position="21"/>
        <end position="175"/>
    </location>
</feature>
<proteinExistence type="predicted"/>
<evidence type="ECO:0008006" key="3">
    <source>
        <dbReference type="Google" id="ProtNLM"/>
    </source>
</evidence>
<accession>A0A832A4L3</accession>
<feature type="signal peptide" evidence="1">
    <location>
        <begin position="1"/>
        <end position="20"/>
    </location>
</feature>
<sequence length="175" mass="20003">MKRRLWLMCLCVVGISAGCAHVISPQVRNQATMNLSLEEVRRNPDFYRGKVVIWSGKILSGENRADGTWFEVLELPADRQGKPTGSTRSGGRFLAKDARFVDTALFAPNRLVTVAGTITGTEQRAVGAVSYVYPVVTVLEMHLWPEEPVVIRDPYWEDRYPPIWWRFYFGHGWCW</sequence>
<dbReference type="EMBL" id="DSTK01000013">
    <property type="protein sequence ID" value="HFK96634.1"/>
    <property type="molecule type" value="Genomic_DNA"/>
</dbReference>
<dbReference type="PROSITE" id="PS51257">
    <property type="entry name" value="PROKAR_LIPOPROTEIN"/>
    <property type="match status" value="1"/>
</dbReference>
<dbReference type="PANTHER" id="PTHR37530">
    <property type="entry name" value="OUTER MEMBRANE PROTEIN SLP"/>
    <property type="match status" value="1"/>
</dbReference>
<protein>
    <recommendedName>
        <fullName evidence="3">Outer membrane lipoprotein</fullName>
    </recommendedName>
</protein>
<dbReference type="PANTHER" id="PTHR37530:SF1">
    <property type="entry name" value="OUTER MEMBRANE PROTEIN SLP"/>
    <property type="match status" value="1"/>
</dbReference>
<keyword evidence="1" id="KW-0732">Signal</keyword>
<organism evidence="2">
    <name type="scientific">Desulfacinum infernum</name>
    <dbReference type="NCBI Taxonomy" id="35837"/>
    <lineage>
        <taxon>Bacteria</taxon>
        <taxon>Pseudomonadati</taxon>
        <taxon>Thermodesulfobacteriota</taxon>
        <taxon>Syntrophobacteria</taxon>
        <taxon>Syntrophobacterales</taxon>
        <taxon>Syntrophobacteraceae</taxon>
        <taxon>Desulfacinum</taxon>
    </lineage>
</organism>
<reference evidence="2" key="1">
    <citation type="journal article" date="2020" name="mSystems">
        <title>Genome- and Community-Level Interaction Insights into Carbon Utilization and Element Cycling Functions of Hydrothermarchaeota in Hydrothermal Sediment.</title>
        <authorList>
            <person name="Zhou Z."/>
            <person name="Liu Y."/>
            <person name="Xu W."/>
            <person name="Pan J."/>
            <person name="Luo Z.H."/>
            <person name="Li M."/>
        </authorList>
    </citation>
    <scope>NUCLEOTIDE SEQUENCE [LARGE SCALE GENOMIC DNA]</scope>
    <source>
        <strain evidence="2">SpSt-456</strain>
    </source>
</reference>
<name>A0A832A4L3_9BACT</name>
<evidence type="ECO:0000313" key="2">
    <source>
        <dbReference type="EMBL" id="HFK96634.1"/>
    </source>
</evidence>